<protein>
    <submittedName>
        <fullName evidence="1">Uncharacterized protein</fullName>
    </submittedName>
</protein>
<evidence type="ECO:0000313" key="2">
    <source>
        <dbReference type="Proteomes" id="UP001199363"/>
    </source>
</evidence>
<gene>
    <name evidence="1" type="ORF">LI282_02015</name>
</gene>
<dbReference type="AlphaFoldDB" id="A0AAW4UPJ2"/>
<reference evidence="1" key="1">
    <citation type="submission" date="2021-10" db="EMBL/GenBank/DDBJ databases">
        <title>Collection of gut derived symbiotic bacterial strains cultured from healthy donors.</title>
        <authorList>
            <person name="Lin H."/>
            <person name="Littmann E."/>
            <person name="Kohout C."/>
            <person name="Pamer E.G."/>
        </authorList>
    </citation>
    <scope>NUCLEOTIDE SEQUENCE</scope>
    <source>
        <strain evidence="1">DFI.1.167</strain>
    </source>
</reference>
<name>A0AAW4UPJ2_PHOVU</name>
<dbReference type="Proteomes" id="UP001199363">
    <property type="component" value="Unassembled WGS sequence"/>
</dbReference>
<comment type="caution">
    <text evidence="1">The sequence shown here is derived from an EMBL/GenBank/DDBJ whole genome shotgun (WGS) entry which is preliminary data.</text>
</comment>
<proteinExistence type="predicted"/>
<dbReference type="EMBL" id="JAJCQG010000004">
    <property type="protein sequence ID" value="MCB7279817.1"/>
    <property type="molecule type" value="Genomic_DNA"/>
</dbReference>
<organism evidence="1 2">
    <name type="scientific">Phocaeicola vulgatus</name>
    <name type="common">Bacteroides vulgatus</name>
    <dbReference type="NCBI Taxonomy" id="821"/>
    <lineage>
        <taxon>Bacteria</taxon>
        <taxon>Pseudomonadati</taxon>
        <taxon>Bacteroidota</taxon>
        <taxon>Bacteroidia</taxon>
        <taxon>Bacteroidales</taxon>
        <taxon>Bacteroidaceae</taxon>
        <taxon>Phocaeicola</taxon>
    </lineage>
</organism>
<sequence>MSLKFMSVKAYRATIWVSPLFLVAFQMAMVGAESASIHERRNAKLNEVRSLTNGPSRFRLPEVSPSMALP</sequence>
<accession>A0AAW4UPJ2</accession>
<evidence type="ECO:0000313" key="1">
    <source>
        <dbReference type="EMBL" id="MCB7279817.1"/>
    </source>
</evidence>